<proteinExistence type="predicted"/>
<sequence>ASYTVVIVPLRNDLNTLDALRFFLWVKKLRDLEREKDLLLMGVQALEQVRYRLFFHPEDISTTTEELQSNFRNGEIRKVG</sequence>
<reference evidence="1" key="1">
    <citation type="submission" date="2021-02" db="EMBL/GenBank/DDBJ databases">
        <title>Comparative genomics reveals that relaxation of natural selection precedes convergent phenotypic evolution of cavefish.</title>
        <authorList>
            <person name="Peng Z."/>
        </authorList>
    </citation>
    <scope>NUCLEOTIDE SEQUENCE</scope>
    <source>
        <tissue evidence="1">Muscle</tissue>
    </source>
</reference>
<name>A0A9W7X1T5_TRIRA</name>
<evidence type="ECO:0000313" key="2">
    <source>
        <dbReference type="Proteomes" id="UP001059041"/>
    </source>
</evidence>
<dbReference type="Pfam" id="PF11414">
    <property type="entry name" value="Suppressor_APC"/>
    <property type="match status" value="1"/>
</dbReference>
<comment type="caution">
    <text evidence="1">The sequence shown here is derived from an EMBL/GenBank/DDBJ whole genome shotgun (WGS) entry which is preliminary data.</text>
</comment>
<accession>A0A9W7X1T5</accession>
<dbReference type="Proteomes" id="UP001059041">
    <property type="component" value="Linkage Group LG3"/>
</dbReference>
<dbReference type="EMBL" id="JAFHDT010000003">
    <property type="protein sequence ID" value="KAI7812086.1"/>
    <property type="molecule type" value="Genomic_DNA"/>
</dbReference>
<organism evidence="1 2">
    <name type="scientific">Triplophysa rosa</name>
    <name type="common">Cave loach</name>
    <dbReference type="NCBI Taxonomy" id="992332"/>
    <lineage>
        <taxon>Eukaryota</taxon>
        <taxon>Metazoa</taxon>
        <taxon>Chordata</taxon>
        <taxon>Craniata</taxon>
        <taxon>Vertebrata</taxon>
        <taxon>Euteleostomi</taxon>
        <taxon>Actinopterygii</taxon>
        <taxon>Neopterygii</taxon>
        <taxon>Teleostei</taxon>
        <taxon>Ostariophysi</taxon>
        <taxon>Cypriniformes</taxon>
        <taxon>Nemacheilidae</taxon>
        <taxon>Triplophysa</taxon>
    </lineage>
</organism>
<evidence type="ECO:0000313" key="1">
    <source>
        <dbReference type="EMBL" id="KAI7812086.1"/>
    </source>
</evidence>
<keyword evidence="2" id="KW-1185">Reference proteome</keyword>
<dbReference type="AlphaFoldDB" id="A0A9W7X1T5"/>
<protein>
    <submittedName>
        <fullName evidence="1">Suppressor APC domain-containing protein 1</fullName>
    </submittedName>
</protein>
<feature type="non-terminal residue" evidence="1">
    <location>
        <position position="80"/>
    </location>
</feature>
<gene>
    <name evidence="1" type="ORF">IRJ41_022360</name>
</gene>